<keyword evidence="5" id="KW-1185">Reference proteome</keyword>
<evidence type="ECO:0000256" key="1">
    <source>
        <dbReference type="ARBA" id="ARBA00022598"/>
    </source>
</evidence>
<keyword evidence="3" id="KW-0067">ATP-binding</keyword>
<dbReference type="GO" id="GO:0006750">
    <property type="term" value="P:glutathione biosynthetic process"/>
    <property type="evidence" value="ECO:0007669"/>
    <property type="project" value="InterPro"/>
</dbReference>
<accession>A0A162G9U7</accession>
<gene>
    <name evidence="4" type="ORF">MBFIL_16000</name>
</gene>
<organism evidence="4 5">
    <name type="scientific">Methanobrevibacter filiformis</name>
    <dbReference type="NCBI Taxonomy" id="55758"/>
    <lineage>
        <taxon>Archaea</taxon>
        <taxon>Methanobacteriati</taxon>
        <taxon>Methanobacteriota</taxon>
        <taxon>Methanomada group</taxon>
        <taxon>Methanobacteria</taxon>
        <taxon>Methanobacteriales</taxon>
        <taxon>Methanobacteriaceae</taxon>
        <taxon>Methanobrevibacter</taxon>
    </lineage>
</organism>
<dbReference type="SUPFAM" id="SSF55931">
    <property type="entry name" value="Glutamine synthetase/guanido kinase"/>
    <property type="match status" value="1"/>
</dbReference>
<dbReference type="PANTHER" id="PTHR34378">
    <property type="entry name" value="GLUTAMATE--CYSTEINE LIGASE, CHLOROPLASTIC"/>
    <property type="match status" value="1"/>
</dbReference>
<dbReference type="OrthoDB" id="76706at2157"/>
<dbReference type="PATRIC" id="fig|55758.3.peg.1808"/>
<proteinExistence type="predicted"/>
<comment type="caution">
    <text evidence="4">The sequence shown here is derived from an EMBL/GenBank/DDBJ whole genome shotgun (WGS) entry which is preliminary data.</text>
</comment>
<reference evidence="4 5" key="1">
    <citation type="submission" date="2016-04" db="EMBL/GenBank/DDBJ databases">
        <title>Genome sequence of Methanobrevibacter filiformis DSM 11501.</title>
        <authorList>
            <person name="Poehlein A."/>
            <person name="Seedorf H."/>
            <person name="Daniel R."/>
        </authorList>
    </citation>
    <scope>NUCLEOTIDE SEQUENCE [LARGE SCALE GENOMIC DNA]</scope>
    <source>
        <strain evidence="4 5">DSM 11501</strain>
    </source>
</reference>
<dbReference type="RefSeq" id="WP_066973428.1">
    <property type="nucleotide sequence ID" value="NZ_LWMT01000263.1"/>
</dbReference>
<dbReference type="InterPro" id="IPR035434">
    <property type="entry name" value="GCL_bact_plant"/>
</dbReference>
<dbReference type="GO" id="GO:0005524">
    <property type="term" value="F:ATP binding"/>
    <property type="evidence" value="ECO:0007669"/>
    <property type="project" value="UniProtKB-KW"/>
</dbReference>
<name>A0A162G9U7_9EURY</name>
<dbReference type="EMBL" id="LWMT01000263">
    <property type="protein sequence ID" value="KZX10819.1"/>
    <property type="molecule type" value="Genomic_DNA"/>
</dbReference>
<dbReference type="InterPro" id="IPR014746">
    <property type="entry name" value="Gln_synth/guanido_kin_cat_dom"/>
</dbReference>
<dbReference type="AlphaFoldDB" id="A0A162G9U7"/>
<dbReference type="PANTHER" id="PTHR34378:SF1">
    <property type="entry name" value="GLUTAMATE--CYSTEINE LIGASE, CHLOROPLASTIC"/>
    <property type="match status" value="1"/>
</dbReference>
<keyword evidence="1" id="KW-0436">Ligase</keyword>
<dbReference type="Proteomes" id="UP000077066">
    <property type="component" value="Unassembled WGS sequence"/>
</dbReference>
<evidence type="ECO:0000313" key="4">
    <source>
        <dbReference type="EMBL" id="KZX10819.1"/>
    </source>
</evidence>
<dbReference type="Gene3D" id="3.30.590.20">
    <property type="match status" value="1"/>
</dbReference>
<keyword evidence="2" id="KW-0547">Nucleotide-binding</keyword>
<protein>
    <recommendedName>
        <fullName evidence="6">Glutamate--cysteine ligase</fullName>
    </recommendedName>
</protein>
<evidence type="ECO:0000313" key="5">
    <source>
        <dbReference type="Proteomes" id="UP000077066"/>
    </source>
</evidence>
<evidence type="ECO:0000256" key="3">
    <source>
        <dbReference type="ARBA" id="ARBA00022840"/>
    </source>
</evidence>
<sequence length="459" mass="53778">MNREEVKKLIYERFIEPTKSKREVFAGVEIELPIINLSKDPVNFEVIHNLTKLFKDKFDFKQTAIDENQNICALEDPITKDVYTYDCSYNNIEFSFGKEKNLYMVKERFDEYCAFIQEVLIQENHIITGFGVNPYRNYNNLVPVPNGRYRMLYRHLCTYPNFTNEKKFHSAPEFGMFTSASQVQFDINYKDLISTINAFSKLEPIKAILFSNSVLNGENAELACSRDMLWEDSMQGYTDENVGMFDPLPQSIEELLDYMLNMSIYCTEQDGKYINFAPIPIANYFNQEEIIGDYYENGKYHKIQFKPKLEDFEYFRTFKFEDLTFRGTIEFRSVCAQPIRESMSVAAFHLGLINQTDKINEILDNDTVIFNQGYSLNELRKIFVKTTIPSFIDKEDLKSLLTAILDLASEELKNKGNNEEKLIKPLYKRVELLENPAQKLIKHLDEGRDLEELILDFSR</sequence>
<evidence type="ECO:0000256" key="2">
    <source>
        <dbReference type="ARBA" id="ARBA00022741"/>
    </source>
</evidence>
<evidence type="ECO:0008006" key="6">
    <source>
        <dbReference type="Google" id="ProtNLM"/>
    </source>
</evidence>
<dbReference type="GO" id="GO:0004357">
    <property type="term" value="F:glutamate-cysteine ligase activity"/>
    <property type="evidence" value="ECO:0007669"/>
    <property type="project" value="InterPro"/>
</dbReference>